<dbReference type="Pfam" id="PF03756">
    <property type="entry name" value="AfsA"/>
    <property type="match status" value="1"/>
</dbReference>
<proteinExistence type="predicted"/>
<dbReference type="AlphaFoldDB" id="A0A1H0PBX9"/>
<feature type="domain" description="A-factor biosynthesis hotdog" evidence="1">
    <location>
        <begin position="92"/>
        <end position="224"/>
    </location>
</feature>
<protein>
    <submittedName>
        <fullName evidence="2">A-factor biosynthesis hotdog domain-containing protein</fullName>
    </submittedName>
</protein>
<dbReference type="EMBL" id="FNJR01000001">
    <property type="protein sequence ID" value="SDP02617.1"/>
    <property type="molecule type" value="Genomic_DNA"/>
</dbReference>
<evidence type="ECO:0000259" key="1">
    <source>
        <dbReference type="Pfam" id="PF03756"/>
    </source>
</evidence>
<name>A0A1H0PBX9_9ACTN</name>
<keyword evidence="3" id="KW-1185">Reference proteome</keyword>
<dbReference type="STRING" id="405564.SAMN04487905_101486"/>
<organism evidence="2 3">
    <name type="scientific">Actinopolyspora xinjiangensis</name>
    <dbReference type="NCBI Taxonomy" id="405564"/>
    <lineage>
        <taxon>Bacteria</taxon>
        <taxon>Bacillati</taxon>
        <taxon>Actinomycetota</taxon>
        <taxon>Actinomycetes</taxon>
        <taxon>Actinopolysporales</taxon>
        <taxon>Actinopolysporaceae</taxon>
        <taxon>Actinopolyspora</taxon>
    </lineage>
</organism>
<dbReference type="RefSeq" id="WP_139182888.1">
    <property type="nucleotide sequence ID" value="NZ_FNJR01000001.1"/>
</dbReference>
<dbReference type="InterPro" id="IPR005509">
    <property type="entry name" value="AfsA_hotdog_dom"/>
</dbReference>
<gene>
    <name evidence="2" type="ORF">SAMN04487905_101486</name>
</gene>
<dbReference type="Proteomes" id="UP000199497">
    <property type="component" value="Unassembled WGS sequence"/>
</dbReference>
<reference evidence="3" key="1">
    <citation type="submission" date="2016-10" db="EMBL/GenBank/DDBJ databases">
        <authorList>
            <person name="Varghese N."/>
            <person name="Submissions S."/>
        </authorList>
    </citation>
    <scope>NUCLEOTIDE SEQUENCE [LARGE SCALE GENOMIC DNA]</scope>
    <source>
        <strain evidence="3">DSM 46732</strain>
    </source>
</reference>
<dbReference type="OrthoDB" id="7838374at2"/>
<evidence type="ECO:0000313" key="2">
    <source>
        <dbReference type="EMBL" id="SDP02617.1"/>
    </source>
</evidence>
<sequence length="260" mass="28698">MSEHMLNSVCLVGDRFAALGSHENVRTVSGFVSEVRSGVYDELAGPLLVWEGQGITPYEREYVTGALETRGLARKVLMQPNDLPAVPRSQAHKHRDANVLLSSLKRISEGQYRAALRLHPDNELLLDHQTGEHIQGMVVIEAFRQMFMAFCEKFVATALPDRHYYYVWHGMDIRFENFLFPLDADIDCTVISSDITDPARLKMTVDLALHQAGTPAAKARIDFTAHDSARLSSKEHRLAAATVSTVLGGAAAEPVLDSAA</sequence>
<accession>A0A1H0PBX9</accession>
<evidence type="ECO:0000313" key="3">
    <source>
        <dbReference type="Proteomes" id="UP000199497"/>
    </source>
</evidence>